<proteinExistence type="predicted"/>
<dbReference type="PANTHER" id="PTHR32071">
    <property type="entry name" value="TRANSCRIPTIONAL REGULATORY PROTEIN"/>
    <property type="match status" value="1"/>
</dbReference>
<feature type="domain" description="Sigma-54 factor interaction" evidence="3">
    <location>
        <begin position="134"/>
        <end position="363"/>
    </location>
</feature>
<keyword evidence="1" id="KW-0547">Nucleotide-binding</keyword>
<dbReference type="PROSITE" id="PS50045">
    <property type="entry name" value="SIGMA54_INTERACT_4"/>
    <property type="match status" value="1"/>
</dbReference>
<accession>W4LXH9</accession>
<dbReference type="Gene3D" id="1.10.8.60">
    <property type="match status" value="1"/>
</dbReference>
<dbReference type="HOGENOM" id="CLU_000445_0_7_7"/>
<dbReference type="FunFam" id="3.40.50.300:FF:000006">
    <property type="entry name" value="DNA-binding transcriptional regulator NtrC"/>
    <property type="match status" value="1"/>
</dbReference>
<keyword evidence="5" id="KW-1185">Reference proteome</keyword>
<evidence type="ECO:0000256" key="2">
    <source>
        <dbReference type="ARBA" id="ARBA00022840"/>
    </source>
</evidence>
<evidence type="ECO:0000259" key="3">
    <source>
        <dbReference type="PROSITE" id="PS50045"/>
    </source>
</evidence>
<dbReference type="InterPro" id="IPR025943">
    <property type="entry name" value="Sigma_54_int_dom_ATP-bd_2"/>
</dbReference>
<evidence type="ECO:0000256" key="1">
    <source>
        <dbReference type="ARBA" id="ARBA00022741"/>
    </source>
</evidence>
<dbReference type="PATRIC" id="fig|1429438.4.peg.735"/>
<dbReference type="SUPFAM" id="SSF52540">
    <property type="entry name" value="P-loop containing nucleoside triphosphate hydrolases"/>
    <property type="match status" value="1"/>
</dbReference>
<protein>
    <submittedName>
        <fullName evidence="4">RNA polymerase subunit sigma-54</fullName>
    </submittedName>
</protein>
<dbReference type="PROSITE" id="PS00676">
    <property type="entry name" value="SIGMA54_INTERACT_2"/>
    <property type="match status" value="1"/>
</dbReference>
<gene>
    <name evidence="4" type="ORF">ETSY1_02850</name>
</gene>
<dbReference type="Gene3D" id="3.40.50.300">
    <property type="entry name" value="P-loop containing nucleotide triphosphate hydrolases"/>
    <property type="match status" value="1"/>
</dbReference>
<dbReference type="InterPro" id="IPR002078">
    <property type="entry name" value="Sigma_54_int"/>
</dbReference>
<dbReference type="GO" id="GO:0006355">
    <property type="term" value="P:regulation of DNA-templated transcription"/>
    <property type="evidence" value="ECO:0007669"/>
    <property type="project" value="InterPro"/>
</dbReference>
<comment type="caution">
    <text evidence="4">The sequence shown here is derived from an EMBL/GenBank/DDBJ whole genome shotgun (WGS) entry which is preliminary data.</text>
</comment>
<dbReference type="Pfam" id="PF00158">
    <property type="entry name" value="Sigma54_activat"/>
    <property type="match status" value="1"/>
</dbReference>
<sequence>MHEPISTWLHFFGQSRFDGANEILRALEYAGLEPHLNKPQAPNGLGVLCFDTISSELCDYLRMVSHGGAARVLAVATPETAITPADLWPVLQAGASDAFLWHRVPNPAAQIAARLERWQAVDQVVESPLVTKNLVGNSVSWKSILRQIVEVACYTDASVLILGESGTGKELLARLIHTLDKRPKKGELIILDCTTIVPELSGSEFFGHERDAYTGATGPRDGAFCLAHGGSLFLDEVGELPPVLQAQLLRVVQERSYKRVGGNEWHQTEFRLICATNRDLAQEVADGQFRSDLYYRIAAWVCQLPPLSERPDDILPLTRHFLRELRPDREVPELDEPVLEYLLNRSYPGNVRELKQLVTRMSHLHVGDGPMTLGDLPEEERMRAGAYNNDWRDERLDQVVRRAITLGAGLKEISQYAADTAVRIAVGDEEGNLQRAAMKLGVTDRALQMRRTNQRH</sequence>
<dbReference type="GO" id="GO:0005524">
    <property type="term" value="F:ATP binding"/>
    <property type="evidence" value="ECO:0007669"/>
    <property type="project" value="UniProtKB-KW"/>
</dbReference>
<dbReference type="AlphaFoldDB" id="W4LXH9"/>
<keyword evidence="2" id="KW-0067">ATP-binding</keyword>
<reference evidence="4 5" key="1">
    <citation type="journal article" date="2014" name="Nature">
        <title>An environmental bacterial taxon with a large and distinct metabolic repertoire.</title>
        <authorList>
            <person name="Wilson M.C."/>
            <person name="Mori T."/>
            <person name="Ruckert C."/>
            <person name="Uria A.R."/>
            <person name="Helf M.J."/>
            <person name="Takada K."/>
            <person name="Gernert C."/>
            <person name="Steffens U.A."/>
            <person name="Heycke N."/>
            <person name="Schmitt S."/>
            <person name="Rinke C."/>
            <person name="Helfrich E.J."/>
            <person name="Brachmann A.O."/>
            <person name="Gurgui C."/>
            <person name="Wakimoto T."/>
            <person name="Kracht M."/>
            <person name="Crusemann M."/>
            <person name="Hentschel U."/>
            <person name="Abe I."/>
            <person name="Matsunaga S."/>
            <person name="Kalinowski J."/>
            <person name="Takeyama H."/>
            <person name="Piel J."/>
        </authorList>
    </citation>
    <scope>NUCLEOTIDE SEQUENCE [LARGE SCALE GENOMIC DNA]</scope>
    <source>
        <strain evidence="5">TSY1</strain>
    </source>
</reference>
<dbReference type="EMBL" id="AZHW01000121">
    <property type="protein sequence ID" value="ETX02630.1"/>
    <property type="molecule type" value="Genomic_DNA"/>
</dbReference>
<name>W4LXH9_ENTF1</name>
<evidence type="ECO:0000313" key="5">
    <source>
        <dbReference type="Proteomes" id="UP000019141"/>
    </source>
</evidence>
<dbReference type="InterPro" id="IPR003593">
    <property type="entry name" value="AAA+_ATPase"/>
</dbReference>
<dbReference type="CDD" id="cd00009">
    <property type="entry name" value="AAA"/>
    <property type="match status" value="1"/>
</dbReference>
<dbReference type="PROSITE" id="PS00675">
    <property type="entry name" value="SIGMA54_INTERACT_1"/>
    <property type="match status" value="1"/>
</dbReference>
<dbReference type="Pfam" id="PF25601">
    <property type="entry name" value="AAA_lid_14"/>
    <property type="match status" value="1"/>
</dbReference>
<dbReference type="InterPro" id="IPR027417">
    <property type="entry name" value="P-loop_NTPase"/>
</dbReference>
<dbReference type="Proteomes" id="UP000019141">
    <property type="component" value="Unassembled WGS sequence"/>
</dbReference>
<organism evidence="4 5">
    <name type="scientific">Entotheonella factor</name>
    <dbReference type="NCBI Taxonomy" id="1429438"/>
    <lineage>
        <taxon>Bacteria</taxon>
        <taxon>Pseudomonadati</taxon>
        <taxon>Nitrospinota/Tectimicrobiota group</taxon>
        <taxon>Candidatus Tectimicrobiota</taxon>
        <taxon>Candidatus Entotheonellia</taxon>
        <taxon>Candidatus Entotheonellales</taxon>
        <taxon>Candidatus Entotheonellaceae</taxon>
        <taxon>Candidatus Entotheonella</taxon>
    </lineage>
</organism>
<evidence type="ECO:0000313" key="4">
    <source>
        <dbReference type="EMBL" id="ETX02630.1"/>
    </source>
</evidence>
<dbReference type="SMART" id="SM00382">
    <property type="entry name" value="AAA"/>
    <property type="match status" value="1"/>
</dbReference>
<dbReference type="InterPro" id="IPR058031">
    <property type="entry name" value="AAA_lid_NorR"/>
</dbReference>
<dbReference type="InterPro" id="IPR025662">
    <property type="entry name" value="Sigma_54_int_dom_ATP-bd_1"/>
</dbReference>